<dbReference type="EMBL" id="JBBEGL010000002">
    <property type="protein sequence ID" value="MEJ2886616.1"/>
    <property type="molecule type" value="Genomic_DNA"/>
</dbReference>
<evidence type="ECO:0000259" key="2">
    <source>
        <dbReference type="Pfam" id="PF19040"/>
    </source>
</evidence>
<evidence type="ECO:0000256" key="1">
    <source>
        <dbReference type="SAM" id="Phobius"/>
    </source>
</evidence>
<feature type="transmembrane region" description="Helical" evidence="1">
    <location>
        <begin position="132"/>
        <end position="147"/>
    </location>
</feature>
<keyword evidence="3" id="KW-0378">Hydrolase</keyword>
<gene>
    <name evidence="3" type="ORF">WCD41_09165</name>
</gene>
<sequence>MPTTLLVLAVALLAAAFALPSSWWPQLQAEAVTSALFVQNWYVVAVAPATAPNGVLAGPLAHLWLVAILGQLGLVSLLLVGTAVRLARVTGRTVTTVLAALLLLATAASAAWAATRSIDAAPLAALDTATRVWPFAVGGLIAIFATARSRPSRVPGEVLLRLLAALALPFYLWSGVVLGFYLAWRDRPEVGLRGAASVLGLALVLAVASALGGRAARRSESAYRLRVLGLALATLLVVTVAWHGAATLRPGAFVDVSDPAHPGAVARLPGYGDVPESGVTPGPMARDADWAPGGTRCATSGLDPALQLCGEQMANPAFRVVVVGDSHIEQLLPALRPIVRERRGEVVTMLRGACPFSTTSDTVLGDAGCTEWNRAAMAEIVAMRPAVVVTLASRDVRSALTEETPKGFVDAWRTLDRVGVPVLAIRDNPRLPFSPTECVDARPADGDTCAAPRGPLVATRLPWTWAGDLPQNVVTLDLSDAYCTGDVCPAVTGNVLIYLDSNHVSATFGGTLAPFVAPALLRAVERTSPGY</sequence>
<accession>A0ABU8N2J2</accession>
<dbReference type="GO" id="GO:0016787">
    <property type="term" value="F:hydrolase activity"/>
    <property type="evidence" value="ECO:0007669"/>
    <property type="project" value="UniProtKB-KW"/>
</dbReference>
<dbReference type="InterPro" id="IPR043968">
    <property type="entry name" value="SGNH"/>
</dbReference>
<comment type="caution">
    <text evidence="3">The sequence shown here is derived from an EMBL/GenBank/DDBJ whole genome shotgun (WGS) entry which is preliminary data.</text>
</comment>
<reference evidence="3 4" key="1">
    <citation type="submission" date="2024-03" db="EMBL/GenBank/DDBJ databases">
        <title>Actinomycetospora sp. OC33-EN06, a novel actinomycete isolated from wild orchid (Aerides multiflora).</title>
        <authorList>
            <person name="Suriyachadkun C."/>
        </authorList>
    </citation>
    <scope>NUCLEOTIDE SEQUENCE [LARGE SCALE GENOMIC DNA]</scope>
    <source>
        <strain evidence="3 4">OC33-EN06</strain>
    </source>
</reference>
<dbReference type="Proteomes" id="UP001370100">
    <property type="component" value="Unassembled WGS sequence"/>
</dbReference>
<proteinExistence type="predicted"/>
<protein>
    <submittedName>
        <fullName evidence="3">SGNH hydrolase domain-containing protein</fullName>
    </submittedName>
</protein>
<name>A0ABU8N2J2_9PSEU</name>
<organism evidence="3 4">
    <name type="scientific">Actinomycetospora aeridis</name>
    <dbReference type="NCBI Taxonomy" id="3129231"/>
    <lineage>
        <taxon>Bacteria</taxon>
        <taxon>Bacillati</taxon>
        <taxon>Actinomycetota</taxon>
        <taxon>Actinomycetes</taxon>
        <taxon>Pseudonocardiales</taxon>
        <taxon>Pseudonocardiaceae</taxon>
        <taxon>Actinomycetospora</taxon>
    </lineage>
</organism>
<evidence type="ECO:0000313" key="4">
    <source>
        <dbReference type="Proteomes" id="UP001370100"/>
    </source>
</evidence>
<keyword evidence="1" id="KW-1133">Transmembrane helix</keyword>
<dbReference type="RefSeq" id="WP_337713091.1">
    <property type="nucleotide sequence ID" value="NZ_JBBEGL010000002.1"/>
</dbReference>
<evidence type="ECO:0000313" key="3">
    <source>
        <dbReference type="EMBL" id="MEJ2886616.1"/>
    </source>
</evidence>
<dbReference type="Pfam" id="PF19040">
    <property type="entry name" value="SGNH"/>
    <property type="match status" value="1"/>
</dbReference>
<feature type="transmembrane region" description="Helical" evidence="1">
    <location>
        <begin position="93"/>
        <end position="112"/>
    </location>
</feature>
<keyword evidence="1" id="KW-0472">Membrane</keyword>
<feature type="transmembrane region" description="Helical" evidence="1">
    <location>
        <begin position="159"/>
        <end position="184"/>
    </location>
</feature>
<feature type="transmembrane region" description="Helical" evidence="1">
    <location>
        <begin position="190"/>
        <end position="213"/>
    </location>
</feature>
<keyword evidence="4" id="KW-1185">Reference proteome</keyword>
<feature type="transmembrane region" description="Helical" evidence="1">
    <location>
        <begin position="225"/>
        <end position="245"/>
    </location>
</feature>
<feature type="domain" description="SGNH" evidence="2">
    <location>
        <begin position="307"/>
        <end position="517"/>
    </location>
</feature>
<keyword evidence="1" id="KW-0812">Transmembrane</keyword>
<feature type="transmembrane region" description="Helical" evidence="1">
    <location>
        <begin position="61"/>
        <end position="81"/>
    </location>
</feature>